<sequence length="157" mass="17438">MANFELVVHYNSPTVLTSRTLLLLTIPIWGVAMPTASAFIWFYVLYKSDYSPIILISCIAILIIFSLACLYALITLMDTRIIVSKNGLRMPPSVTLFSANCNEVPWAKITGLKVQSILPDSVAKLDTPNLELAFQLADKDQLTLLLADIETGELEKF</sequence>
<protein>
    <submittedName>
        <fullName evidence="2">Uncharacterized protein</fullName>
    </submittedName>
</protein>
<reference evidence="2" key="1">
    <citation type="journal article" date="2014" name="Front. Microbiol.">
        <title>High frequency of phylogenetically diverse reductive dehalogenase-homologous genes in deep subseafloor sedimentary metagenomes.</title>
        <authorList>
            <person name="Kawai M."/>
            <person name="Futagami T."/>
            <person name="Toyoda A."/>
            <person name="Takaki Y."/>
            <person name="Nishi S."/>
            <person name="Hori S."/>
            <person name="Arai W."/>
            <person name="Tsubouchi T."/>
            <person name="Morono Y."/>
            <person name="Uchiyama I."/>
            <person name="Ito T."/>
            <person name="Fujiyama A."/>
            <person name="Inagaki F."/>
            <person name="Takami H."/>
        </authorList>
    </citation>
    <scope>NUCLEOTIDE SEQUENCE</scope>
    <source>
        <strain evidence="2">Expedition CK06-06</strain>
    </source>
</reference>
<gene>
    <name evidence="2" type="ORF">S06H3_13355</name>
</gene>
<accession>X1M7H2</accession>
<keyword evidence="1" id="KW-0472">Membrane</keyword>
<proteinExistence type="predicted"/>
<dbReference type="EMBL" id="BARV01006519">
    <property type="protein sequence ID" value="GAI14016.1"/>
    <property type="molecule type" value="Genomic_DNA"/>
</dbReference>
<organism evidence="2">
    <name type="scientific">marine sediment metagenome</name>
    <dbReference type="NCBI Taxonomy" id="412755"/>
    <lineage>
        <taxon>unclassified sequences</taxon>
        <taxon>metagenomes</taxon>
        <taxon>ecological metagenomes</taxon>
    </lineage>
</organism>
<evidence type="ECO:0000256" key="1">
    <source>
        <dbReference type="SAM" id="Phobius"/>
    </source>
</evidence>
<feature type="transmembrane region" description="Helical" evidence="1">
    <location>
        <begin position="50"/>
        <end position="74"/>
    </location>
</feature>
<feature type="non-terminal residue" evidence="2">
    <location>
        <position position="157"/>
    </location>
</feature>
<feature type="transmembrane region" description="Helical" evidence="1">
    <location>
        <begin position="21"/>
        <end position="44"/>
    </location>
</feature>
<dbReference type="AlphaFoldDB" id="X1M7H2"/>
<keyword evidence="1" id="KW-0812">Transmembrane</keyword>
<evidence type="ECO:0000313" key="2">
    <source>
        <dbReference type="EMBL" id="GAI14016.1"/>
    </source>
</evidence>
<comment type="caution">
    <text evidence="2">The sequence shown here is derived from an EMBL/GenBank/DDBJ whole genome shotgun (WGS) entry which is preliminary data.</text>
</comment>
<keyword evidence="1" id="KW-1133">Transmembrane helix</keyword>
<name>X1M7H2_9ZZZZ</name>